<protein>
    <submittedName>
        <fullName evidence="9">Neuronal acetylcholine receptor subunit beta-3-like</fullName>
    </submittedName>
</protein>
<dbReference type="Gene3D" id="2.70.170.10">
    <property type="entry name" value="Neurotransmitter-gated ion-channel ligand-binding domain"/>
    <property type="match status" value="1"/>
</dbReference>
<sequence length="454" mass="51660">MALQSGILLFAAIQAVVNYSGVLSSPHEENLQTEVFNGYNKDIRPVNVVTDTMVLSFSLYILQILDIEWRDEKLHWNPADHSNINQIVIPVKDLWTPNIMLDNSANGEYEIPKIATAVLSHDGNVTYSVPVIFVTPCILDIRYFPFDSQQCQLKFGPWDRTRQEIVMNLKHDAIDNTKYINNSEWDWVKSTAIITDDNVDGDGYSLVTYTIFVERRPLYYVINILLPSIAMALLSALVLCLPPESGEKMSFGVSILVATSVFGVLVSDITPATSDHVPLLIQFLMFNLFLVTVSICVSVAVLQVYHRSSYNLKMPSSIRLIFMKILPKALFMKPFALTWDTHKVHVEPRKDRPSNTAWTLEDISRNEHTNNQSIPTSELQRHDGIHKSVTLLQEILDELRHFRTSVKAENVESEMLAEWRYVAKVVDRLFFVMAVFSYLIGAIVIFSDRSTDEV</sequence>
<organism evidence="8 9">
    <name type="scientific">Saccoglossus kowalevskii</name>
    <name type="common">Acorn worm</name>
    <dbReference type="NCBI Taxonomy" id="10224"/>
    <lineage>
        <taxon>Eukaryota</taxon>
        <taxon>Metazoa</taxon>
        <taxon>Hemichordata</taxon>
        <taxon>Enteropneusta</taxon>
        <taxon>Harrimaniidae</taxon>
        <taxon>Saccoglossus</taxon>
    </lineage>
</organism>
<dbReference type="InterPro" id="IPR006202">
    <property type="entry name" value="Neur_chan_lig-bd"/>
</dbReference>
<reference evidence="9" key="1">
    <citation type="submission" date="2025-08" db="UniProtKB">
        <authorList>
            <consortium name="RefSeq"/>
        </authorList>
    </citation>
    <scope>IDENTIFICATION</scope>
    <source>
        <tissue evidence="9">Testes</tissue>
    </source>
</reference>
<dbReference type="PANTHER" id="PTHR18945">
    <property type="entry name" value="NEUROTRANSMITTER GATED ION CHANNEL"/>
    <property type="match status" value="1"/>
</dbReference>
<proteinExistence type="inferred from homology"/>
<dbReference type="Gene3D" id="1.20.58.390">
    <property type="entry name" value="Neurotransmitter-gated ion-channel transmembrane domain"/>
    <property type="match status" value="2"/>
</dbReference>
<dbReference type="InterPro" id="IPR018000">
    <property type="entry name" value="Neurotransmitter_ion_chnl_CS"/>
</dbReference>
<gene>
    <name evidence="9" type="primary">LOC100378987</name>
</gene>
<feature type="transmembrane region" description="Helical" evidence="5">
    <location>
        <begin position="429"/>
        <end position="447"/>
    </location>
</feature>
<dbReference type="InterPro" id="IPR036734">
    <property type="entry name" value="Neur_chan_lig-bd_sf"/>
</dbReference>
<keyword evidence="5" id="KW-0406">Ion transport</keyword>
<dbReference type="PROSITE" id="PS00236">
    <property type="entry name" value="NEUROTR_ION_CHANNEL"/>
    <property type="match status" value="1"/>
</dbReference>
<evidence type="ECO:0000256" key="2">
    <source>
        <dbReference type="ARBA" id="ARBA00022692"/>
    </source>
</evidence>
<evidence type="ECO:0000313" key="8">
    <source>
        <dbReference type="Proteomes" id="UP000694865"/>
    </source>
</evidence>
<dbReference type="Pfam" id="PF02932">
    <property type="entry name" value="Neur_chan_memb"/>
    <property type="match status" value="1"/>
</dbReference>
<feature type="domain" description="Neurotransmitter-gated ion-channel transmembrane" evidence="7">
    <location>
        <begin position="224"/>
        <end position="446"/>
    </location>
</feature>
<keyword evidence="3 5" id="KW-1133">Transmembrane helix</keyword>
<keyword evidence="8" id="KW-1185">Reference proteome</keyword>
<evidence type="ECO:0000259" key="7">
    <source>
        <dbReference type="Pfam" id="PF02932"/>
    </source>
</evidence>
<dbReference type="RefSeq" id="XP_002740589.1">
    <property type="nucleotide sequence ID" value="XM_002740543.1"/>
</dbReference>
<keyword evidence="4 5" id="KW-0472">Membrane</keyword>
<evidence type="ECO:0000256" key="3">
    <source>
        <dbReference type="ARBA" id="ARBA00022989"/>
    </source>
</evidence>
<feature type="transmembrane region" description="Helical" evidence="5">
    <location>
        <begin position="218"/>
        <end position="242"/>
    </location>
</feature>
<dbReference type="SUPFAM" id="SSF63712">
    <property type="entry name" value="Nicotinic receptor ligand binding domain-like"/>
    <property type="match status" value="1"/>
</dbReference>
<dbReference type="InterPro" id="IPR006029">
    <property type="entry name" value="Neurotrans-gated_channel_TM"/>
</dbReference>
<evidence type="ECO:0000256" key="1">
    <source>
        <dbReference type="ARBA" id="ARBA00004141"/>
    </source>
</evidence>
<keyword evidence="5" id="KW-0813">Transport</keyword>
<dbReference type="CDD" id="cd19051">
    <property type="entry name" value="LGIC_TM_cation"/>
    <property type="match status" value="1"/>
</dbReference>
<dbReference type="Pfam" id="PF02931">
    <property type="entry name" value="Neur_chan_LBD"/>
    <property type="match status" value="1"/>
</dbReference>
<accession>A0ABM0GZ43</accession>
<feature type="domain" description="Neurotransmitter-gated ion-channel ligand-binding" evidence="6">
    <location>
        <begin position="28"/>
        <end position="217"/>
    </location>
</feature>
<feature type="transmembrane region" description="Helical" evidence="5">
    <location>
        <begin position="279"/>
        <end position="305"/>
    </location>
</feature>
<comment type="similarity">
    <text evidence="5">Belongs to the ligand-gated ion channel (TC 1.A.9) family.</text>
</comment>
<feature type="transmembrane region" description="Helical" evidence="5">
    <location>
        <begin position="249"/>
        <end position="267"/>
    </location>
</feature>
<evidence type="ECO:0000313" key="9">
    <source>
        <dbReference type="RefSeq" id="XP_002740589.1"/>
    </source>
</evidence>
<evidence type="ECO:0000259" key="6">
    <source>
        <dbReference type="Pfam" id="PF02931"/>
    </source>
</evidence>
<dbReference type="SUPFAM" id="SSF90112">
    <property type="entry name" value="Neurotransmitter-gated ion-channel transmembrane pore"/>
    <property type="match status" value="1"/>
</dbReference>
<dbReference type="InterPro" id="IPR038050">
    <property type="entry name" value="Neuro_actylchol_rec"/>
</dbReference>
<dbReference type="PRINTS" id="PR00252">
    <property type="entry name" value="NRIONCHANNEL"/>
</dbReference>
<evidence type="ECO:0000256" key="5">
    <source>
        <dbReference type="RuleBase" id="RU000687"/>
    </source>
</evidence>
<dbReference type="InterPro" id="IPR036719">
    <property type="entry name" value="Neuro-gated_channel_TM_sf"/>
</dbReference>
<name>A0ABM0GZ43_SACKO</name>
<comment type="subcellular location">
    <subcellularLocation>
        <location evidence="1">Membrane</location>
        <topology evidence="1">Multi-pass membrane protein</topology>
    </subcellularLocation>
</comment>
<keyword evidence="5" id="KW-0407">Ion channel</keyword>
<dbReference type="GeneID" id="100378987"/>
<dbReference type="Proteomes" id="UP000694865">
    <property type="component" value="Unplaced"/>
</dbReference>
<dbReference type="InterPro" id="IPR006201">
    <property type="entry name" value="Neur_channel"/>
</dbReference>
<evidence type="ECO:0000256" key="4">
    <source>
        <dbReference type="ARBA" id="ARBA00023136"/>
    </source>
</evidence>
<keyword evidence="2 5" id="KW-0812">Transmembrane</keyword>